<keyword evidence="2" id="KW-0771">Synaptosome</keyword>
<dbReference type="Proteomes" id="UP000887566">
    <property type="component" value="Unplaced"/>
</dbReference>
<accession>A0A914W8L0</accession>
<dbReference type="WBParaSite" id="PSAMB.scaffold3323size18773.g21042.t1">
    <property type="protein sequence ID" value="PSAMB.scaffold3323size18773.g21042.t1"/>
    <property type="gene ID" value="PSAMB.scaffold3323size18773.g21042"/>
</dbReference>
<evidence type="ECO:0000313" key="11">
    <source>
        <dbReference type="WBParaSite" id="PSAMB.scaffold3323size18773.g21042.t1"/>
    </source>
</evidence>
<dbReference type="SMART" id="SM00397">
    <property type="entry name" value="t_SNARE"/>
    <property type="match status" value="2"/>
</dbReference>
<dbReference type="PANTHER" id="PTHR19305">
    <property type="entry name" value="SYNAPTOSOMAL ASSOCIATED PROTEIN"/>
    <property type="match status" value="1"/>
</dbReference>
<dbReference type="Gene3D" id="1.20.5.110">
    <property type="match status" value="2"/>
</dbReference>
<evidence type="ECO:0000259" key="9">
    <source>
        <dbReference type="PROSITE" id="PS50192"/>
    </source>
</evidence>
<evidence type="ECO:0000256" key="7">
    <source>
        <dbReference type="RuleBase" id="RU003496"/>
    </source>
</evidence>
<dbReference type="PROSITE" id="PS50192">
    <property type="entry name" value="T_SNARE"/>
    <property type="match status" value="2"/>
</dbReference>
<dbReference type="PANTHER" id="PTHR19305:SF14">
    <property type="entry name" value="SYNAPTOSOMAL-ASSOCIATED PROTEIN-RELATED"/>
    <property type="match status" value="1"/>
</dbReference>
<dbReference type="AlphaFoldDB" id="A0A914W8L0"/>
<dbReference type="GO" id="GO:0031201">
    <property type="term" value="C:SNARE complex"/>
    <property type="evidence" value="ECO:0007669"/>
    <property type="project" value="TreeGrafter"/>
</dbReference>
<evidence type="ECO:0000313" key="10">
    <source>
        <dbReference type="Proteomes" id="UP000887566"/>
    </source>
</evidence>
<comment type="similarity">
    <text evidence="1 7">Belongs to the SNAP-25 family.</text>
</comment>
<feature type="domain" description="T-SNARE coiled-coil homology" evidence="9">
    <location>
        <begin position="20"/>
        <end position="82"/>
    </location>
</feature>
<sequence length="209" mass="23228">MTANNIDVHEPLNEVHITKNTITDKSLDSTRRMVALCEESQEAGLKTLVMLDDQGEQLERIEEGLDAINKDMKEAEENLAGMDKCCGLCVLPCGKAKFAEKISKYENAWKKDDDGAVVSDQPRVVSGGPESRQEHDFINRITNDAREDEMNENLLVISTMVGNLRHMAVDVGTEISNQNQQIDLIGQKASCDQERVNAANYVAAKLIHK</sequence>
<dbReference type="GO" id="GO:0005484">
    <property type="term" value="F:SNAP receptor activity"/>
    <property type="evidence" value="ECO:0007669"/>
    <property type="project" value="TreeGrafter"/>
</dbReference>
<keyword evidence="4" id="KW-0770">Synapse</keyword>
<dbReference type="InterPro" id="IPR000727">
    <property type="entry name" value="T_SNARE_dom"/>
</dbReference>
<dbReference type="GO" id="GO:0043005">
    <property type="term" value="C:neuron projection"/>
    <property type="evidence" value="ECO:0007669"/>
    <property type="project" value="UniProtKB-KW"/>
</dbReference>
<evidence type="ECO:0000256" key="2">
    <source>
        <dbReference type="ARBA" id="ARBA00022599"/>
    </source>
</evidence>
<keyword evidence="3" id="KW-0677">Repeat</keyword>
<keyword evidence="5 8" id="KW-0175">Coiled coil</keyword>
<dbReference type="WBParaSite" id="PSAMB.scaffold62size89333.g1308.t1">
    <property type="protein sequence ID" value="PSAMB.scaffold62size89333.g1308.t1"/>
    <property type="gene ID" value="PSAMB.scaffold62size89333.g1308"/>
</dbReference>
<dbReference type="GO" id="GO:0098793">
    <property type="term" value="C:presynapse"/>
    <property type="evidence" value="ECO:0007669"/>
    <property type="project" value="GOC"/>
</dbReference>
<evidence type="ECO:0000256" key="6">
    <source>
        <dbReference type="ARBA" id="ARBA00034102"/>
    </source>
</evidence>
<evidence type="ECO:0000256" key="8">
    <source>
        <dbReference type="SAM" id="Coils"/>
    </source>
</evidence>
<dbReference type="InterPro" id="IPR000928">
    <property type="entry name" value="SNAP-25_dom"/>
</dbReference>
<protein>
    <recommendedName>
        <fullName evidence="7">Synaptosomal-associated protein</fullName>
    </recommendedName>
</protein>
<reference evidence="11 12" key="1">
    <citation type="submission" date="2022-11" db="UniProtKB">
        <authorList>
            <consortium name="WormBaseParasite"/>
        </authorList>
    </citation>
    <scope>IDENTIFICATION</scope>
</reference>
<comment type="subcellular location">
    <subcellularLocation>
        <location evidence="6">Synapse</location>
        <location evidence="6">Synaptosome</location>
    </subcellularLocation>
</comment>
<dbReference type="GO" id="GO:0031629">
    <property type="term" value="P:synaptic vesicle fusion to presynaptic active zone membrane"/>
    <property type="evidence" value="ECO:0007669"/>
    <property type="project" value="TreeGrafter"/>
</dbReference>
<dbReference type="GO" id="GO:0019905">
    <property type="term" value="F:syntaxin binding"/>
    <property type="evidence" value="ECO:0007669"/>
    <property type="project" value="TreeGrafter"/>
</dbReference>
<dbReference type="CDD" id="cd15889">
    <property type="entry name" value="SNARE_SNAP25N_23N"/>
    <property type="match status" value="1"/>
</dbReference>
<feature type="coiled-coil region" evidence="8">
    <location>
        <begin position="51"/>
        <end position="85"/>
    </location>
</feature>
<organism evidence="10 11">
    <name type="scientific">Plectus sambesii</name>
    <dbReference type="NCBI Taxonomy" id="2011161"/>
    <lineage>
        <taxon>Eukaryota</taxon>
        <taxon>Metazoa</taxon>
        <taxon>Ecdysozoa</taxon>
        <taxon>Nematoda</taxon>
        <taxon>Chromadorea</taxon>
        <taxon>Plectida</taxon>
        <taxon>Plectina</taxon>
        <taxon>Plectoidea</taxon>
        <taxon>Plectidae</taxon>
        <taxon>Plectus</taxon>
    </lineage>
</organism>
<dbReference type="Pfam" id="PF00835">
    <property type="entry name" value="SNAP-25"/>
    <property type="match status" value="1"/>
</dbReference>
<evidence type="ECO:0000313" key="12">
    <source>
        <dbReference type="WBParaSite" id="PSAMB.scaffold62size89333.g1308.t1"/>
    </source>
</evidence>
<dbReference type="GO" id="GO:0005886">
    <property type="term" value="C:plasma membrane"/>
    <property type="evidence" value="ECO:0007669"/>
    <property type="project" value="TreeGrafter"/>
</dbReference>
<proteinExistence type="inferred from homology"/>
<dbReference type="FunFam" id="1.20.5.110:FF:000007">
    <property type="entry name" value="Synaptosomal-associated protein"/>
    <property type="match status" value="1"/>
</dbReference>
<dbReference type="SUPFAM" id="SSF58038">
    <property type="entry name" value="SNARE fusion complex"/>
    <property type="match status" value="2"/>
</dbReference>
<evidence type="ECO:0000256" key="5">
    <source>
        <dbReference type="ARBA" id="ARBA00023054"/>
    </source>
</evidence>
<evidence type="ECO:0000256" key="1">
    <source>
        <dbReference type="ARBA" id="ARBA00009480"/>
    </source>
</evidence>
<evidence type="ECO:0000256" key="4">
    <source>
        <dbReference type="ARBA" id="ARBA00023018"/>
    </source>
</evidence>
<evidence type="ECO:0000256" key="3">
    <source>
        <dbReference type="ARBA" id="ARBA00022737"/>
    </source>
</evidence>
<keyword evidence="10" id="KW-1185">Reference proteome</keyword>
<dbReference type="GO" id="GO:0016082">
    <property type="term" value="P:synaptic vesicle priming"/>
    <property type="evidence" value="ECO:0007669"/>
    <property type="project" value="TreeGrafter"/>
</dbReference>
<feature type="domain" description="T-SNARE coiled-coil homology" evidence="9">
    <location>
        <begin position="144"/>
        <end position="206"/>
    </location>
</feature>
<name>A0A914W8L0_9BILA</name>
<dbReference type="FunFam" id="1.20.5.110:FF:000018">
    <property type="entry name" value="Synaptosomal-associated protein"/>
    <property type="match status" value="1"/>
</dbReference>